<evidence type="ECO:0000313" key="9">
    <source>
        <dbReference type="Proteomes" id="UP000664795"/>
    </source>
</evidence>
<organism evidence="8 9">
    <name type="scientific">Fibrella aquatilis</name>
    <dbReference type="NCBI Taxonomy" id="2817059"/>
    <lineage>
        <taxon>Bacteria</taxon>
        <taxon>Pseudomonadati</taxon>
        <taxon>Bacteroidota</taxon>
        <taxon>Cytophagia</taxon>
        <taxon>Cytophagales</taxon>
        <taxon>Spirosomataceae</taxon>
        <taxon>Fibrella</taxon>
    </lineage>
</organism>
<sequence length="367" mass="38713">MALLVAQLPAQAQDDYSKKMTLVIHGGAGNITRQNLSVEKEKAYKATLATALQTGFAILKKGGTSLDVVEATIRVLEDSPLFNAGRGAVFTHDGRHELDASIMDGSTLQAGAVAGVTGIRNPICTARRVLEKTEHVLLMGQGAEAFAHEQGMELVDPAYFYTETRWQALQLAISDEKAGRNLTKSGAKPKLQPAPLLPAKLAKHKATKTSWAPDPAVWATDPLIFDEGKKYGTVGCVALDQWGNLAAGTSTGGTTNKRYGRVSDSAIIGAGTYANNATCAVSATGQGEAFIRSVAGHDISALMEYKGLSVQEAADEVVLNKLAARGGEGGVIALDRSGNIAMPFTTEGMYRAYIRADGSSEVLIFEA</sequence>
<evidence type="ECO:0000313" key="8">
    <source>
        <dbReference type="EMBL" id="MBO0934868.1"/>
    </source>
</evidence>
<keyword evidence="1" id="KW-0645">Protease</keyword>
<evidence type="ECO:0000256" key="5">
    <source>
        <dbReference type="PIRSR" id="PIRSR600246-1"/>
    </source>
</evidence>
<keyword evidence="9" id="KW-1185">Reference proteome</keyword>
<accession>A0A939K2R6</accession>
<feature type="active site" description="Nucleophile" evidence="5">
    <location>
        <position position="233"/>
    </location>
</feature>
<dbReference type="EMBL" id="JAFMYU010000041">
    <property type="protein sequence ID" value="MBO0934868.1"/>
    <property type="molecule type" value="Genomic_DNA"/>
</dbReference>
<dbReference type="Proteomes" id="UP000664795">
    <property type="component" value="Unassembled WGS sequence"/>
</dbReference>
<proteinExistence type="predicted"/>
<dbReference type="SUPFAM" id="SSF56235">
    <property type="entry name" value="N-terminal nucleophile aminohydrolases (Ntn hydrolases)"/>
    <property type="match status" value="1"/>
</dbReference>
<dbReference type="GO" id="GO:0006508">
    <property type="term" value="P:proteolysis"/>
    <property type="evidence" value="ECO:0007669"/>
    <property type="project" value="UniProtKB-KW"/>
</dbReference>
<dbReference type="CDD" id="cd04701">
    <property type="entry name" value="Asparaginase_2"/>
    <property type="match status" value="1"/>
</dbReference>
<dbReference type="Gene3D" id="3.60.20.30">
    <property type="entry name" value="(Glycosyl)asparaginase"/>
    <property type="match status" value="1"/>
</dbReference>
<evidence type="ECO:0000256" key="2">
    <source>
        <dbReference type="ARBA" id="ARBA00022801"/>
    </source>
</evidence>
<evidence type="ECO:0000256" key="3">
    <source>
        <dbReference type="ARBA" id="ARBA00022813"/>
    </source>
</evidence>
<evidence type="ECO:0000256" key="1">
    <source>
        <dbReference type="ARBA" id="ARBA00022670"/>
    </source>
</evidence>
<dbReference type="InterPro" id="IPR000246">
    <property type="entry name" value="Peptidase_T2"/>
</dbReference>
<feature type="binding site" evidence="6">
    <location>
        <begin position="261"/>
        <end position="264"/>
    </location>
    <ligand>
        <name>substrate</name>
    </ligand>
</feature>
<dbReference type="AlphaFoldDB" id="A0A939K2R6"/>
<gene>
    <name evidence="8" type="ORF">J2I48_27905</name>
</gene>
<reference evidence="8 9" key="1">
    <citation type="submission" date="2021-03" db="EMBL/GenBank/DDBJ databases">
        <title>Fibrella sp. HMF5036 genome sequencing and assembly.</title>
        <authorList>
            <person name="Kang H."/>
            <person name="Kim H."/>
            <person name="Bae S."/>
            <person name="Joh K."/>
        </authorList>
    </citation>
    <scope>NUCLEOTIDE SEQUENCE [LARGE SCALE GENOMIC DNA]</scope>
    <source>
        <strain evidence="8 9">HMF5036</strain>
    </source>
</reference>
<name>A0A939K2R6_9BACT</name>
<feature type="binding site" evidence="6">
    <location>
        <begin position="284"/>
        <end position="287"/>
    </location>
    <ligand>
        <name>substrate</name>
    </ligand>
</feature>
<dbReference type="GO" id="GO:0008233">
    <property type="term" value="F:peptidase activity"/>
    <property type="evidence" value="ECO:0007669"/>
    <property type="project" value="UniProtKB-KW"/>
</dbReference>
<dbReference type="PANTHER" id="PTHR10188">
    <property type="entry name" value="L-ASPARAGINASE"/>
    <property type="match status" value="1"/>
</dbReference>
<keyword evidence="3" id="KW-0068">Autocatalytic cleavage</keyword>
<feature type="site" description="Cleavage; by autolysis" evidence="7">
    <location>
        <begin position="232"/>
        <end position="233"/>
    </location>
</feature>
<dbReference type="Pfam" id="PF01112">
    <property type="entry name" value="Asparaginase_2"/>
    <property type="match status" value="1"/>
</dbReference>
<protein>
    <recommendedName>
        <fullName evidence="4">Isoaspartyl peptidase</fullName>
    </recommendedName>
</protein>
<keyword evidence="2" id="KW-0378">Hydrolase</keyword>
<dbReference type="FunFam" id="3.60.20.30:FF:000001">
    <property type="entry name" value="Isoaspartyl peptidase/L-asparaginase"/>
    <property type="match status" value="1"/>
</dbReference>
<evidence type="ECO:0000256" key="6">
    <source>
        <dbReference type="PIRSR" id="PIRSR600246-2"/>
    </source>
</evidence>
<comment type="caution">
    <text evidence="8">The sequence shown here is derived from an EMBL/GenBank/DDBJ whole genome shotgun (WGS) entry which is preliminary data.</text>
</comment>
<dbReference type="GO" id="GO:0016811">
    <property type="term" value="F:hydrolase activity, acting on carbon-nitrogen (but not peptide) bonds, in linear amides"/>
    <property type="evidence" value="ECO:0007669"/>
    <property type="project" value="UniProtKB-ARBA"/>
</dbReference>
<dbReference type="PANTHER" id="PTHR10188:SF6">
    <property type="entry name" value="N(4)-(BETA-N-ACETYLGLUCOSAMINYL)-L-ASPARAGINASE"/>
    <property type="match status" value="1"/>
</dbReference>
<evidence type="ECO:0000256" key="4">
    <source>
        <dbReference type="ARBA" id="ARBA00069124"/>
    </source>
</evidence>
<evidence type="ECO:0000256" key="7">
    <source>
        <dbReference type="PIRSR" id="PIRSR600246-3"/>
    </source>
</evidence>
<dbReference type="InterPro" id="IPR029055">
    <property type="entry name" value="Ntn_hydrolases_N"/>
</dbReference>